<organism evidence="5 6">
    <name type="scientific">Mammaliicoccus sciuri</name>
    <name type="common">Staphylococcus sciuri</name>
    <dbReference type="NCBI Taxonomy" id="1296"/>
    <lineage>
        <taxon>Bacteria</taxon>
        <taxon>Bacillati</taxon>
        <taxon>Bacillota</taxon>
        <taxon>Bacilli</taxon>
        <taxon>Bacillales</taxon>
        <taxon>Staphylococcaceae</taxon>
        <taxon>Mammaliicoccus</taxon>
    </lineage>
</organism>
<evidence type="ECO:0000256" key="3">
    <source>
        <dbReference type="ARBA" id="ARBA00038502"/>
    </source>
</evidence>
<evidence type="ECO:0000259" key="4">
    <source>
        <dbReference type="PROSITE" id="PS51186"/>
    </source>
</evidence>
<feature type="domain" description="N-acetyltransferase" evidence="4">
    <location>
        <begin position="2"/>
        <end position="175"/>
    </location>
</feature>
<evidence type="ECO:0000313" key="5">
    <source>
        <dbReference type="EMBL" id="ASE34926.1"/>
    </source>
</evidence>
<evidence type="ECO:0000313" key="6">
    <source>
        <dbReference type="Proteomes" id="UP000197058"/>
    </source>
</evidence>
<name>A0AAI8GUI5_MAMSC</name>
<dbReference type="Pfam" id="PF13302">
    <property type="entry name" value="Acetyltransf_3"/>
    <property type="match status" value="1"/>
</dbReference>
<accession>A0AAI8GUI5</accession>
<protein>
    <submittedName>
        <fullName evidence="5">N-acetyltransferase</fullName>
    </submittedName>
</protein>
<reference evidence="6" key="1">
    <citation type="submission" date="2017-06" db="EMBL/GenBank/DDBJ databases">
        <title>FDA dAtabase for Regulatory Grade micrObial Sequences (FDA-ARGOS): Supporting development and validation of Infectious Disease Dx tests.</title>
        <authorList>
            <person name="Goldberg B."/>
            <person name="Campos J."/>
            <person name="Tallon L."/>
            <person name="Sadzewicz L."/>
            <person name="Sengamalay N."/>
            <person name="Ott S."/>
            <person name="Godinez A."/>
            <person name="Nagaraj S."/>
            <person name="Vavikolanu K."/>
            <person name="Nadendla S."/>
            <person name="George J."/>
            <person name="Geyer C."/>
            <person name="Sichtig H."/>
        </authorList>
    </citation>
    <scope>NUCLEOTIDE SEQUENCE [LARGE SCALE GENOMIC DNA]</scope>
    <source>
        <strain evidence="6">FDAARGOS_285</strain>
    </source>
</reference>
<proteinExistence type="inferred from homology"/>
<dbReference type="GO" id="GO:0005737">
    <property type="term" value="C:cytoplasm"/>
    <property type="evidence" value="ECO:0007669"/>
    <property type="project" value="TreeGrafter"/>
</dbReference>
<dbReference type="AlphaFoldDB" id="A0AAI8GUI5"/>
<sequence>MIKIRPVEMKDANELLDIDIRNRALFESYSAADRKDSDYQLYNYRKIIDKHLQDMTEDKGYHYVIVHKEDNKVIGTIDLFAIVRHNIQSCMMGYALDVAYNGKGITTLAAKEVIRIAFNELGFHRVEAGVQPTNIGSFRVLEKAGMIREGLNRSNVRINGEWKDHYLYAIVNENY</sequence>
<dbReference type="Proteomes" id="UP000197058">
    <property type="component" value="Chromosome"/>
</dbReference>
<dbReference type="InterPro" id="IPR000182">
    <property type="entry name" value="GNAT_dom"/>
</dbReference>
<dbReference type="EMBL" id="CP022046">
    <property type="protein sequence ID" value="ASE34926.1"/>
    <property type="molecule type" value="Genomic_DNA"/>
</dbReference>
<keyword evidence="1" id="KW-0808">Transferase</keyword>
<dbReference type="KEGG" id="sscu:CEP64_10060"/>
<dbReference type="Gene3D" id="3.40.630.30">
    <property type="match status" value="1"/>
</dbReference>
<gene>
    <name evidence="5" type="ORF">CEP64_10060</name>
</gene>
<dbReference type="PANTHER" id="PTHR43792">
    <property type="entry name" value="GNAT FAMILY, PUTATIVE (AFU_ORTHOLOGUE AFUA_3G00765)-RELATED-RELATED"/>
    <property type="match status" value="1"/>
</dbReference>
<dbReference type="GO" id="GO:0008999">
    <property type="term" value="F:protein-N-terminal-alanine acetyltransferase activity"/>
    <property type="evidence" value="ECO:0007669"/>
    <property type="project" value="TreeGrafter"/>
</dbReference>
<dbReference type="PROSITE" id="PS51186">
    <property type="entry name" value="GNAT"/>
    <property type="match status" value="1"/>
</dbReference>
<comment type="similarity">
    <text evidence="3">Belongs to the acetyltransferase family. RimJ subfamily.</text>
</comment>
<evidence type="ECO:0000256" key="2">
    <source>
        <dbReference type="ARBA" id="ARBA00023315"/>
    </source>
</evidence>
<evidence type="ECO:0000256" key="1">
    <source>
        <dbReference type="ARBA" id="ARBA00022679"/>
    </source>
</evidence>
<dbReference type="PANTHER" id="PTHR43792:SF8">
    <property type="entry name" value="[RIBOSOMAL PROTEIN US5]-ALANINE N-ACETYLTRANSFERASE"/>
    <property type="match status" value="1"/>
</dbReference>
<dbReference type="SUPFAM" id="SSF55729">
    <property type="entry name" value="Acyl-CoA N-acyltransferases (Nat)"/>
    <property type="match status" value="1"/>
</dbReference>
<dbReference type="InterPro" id="IPR051531">
    <property type="entry name" value="N-acetyltransferase"/>
</dbReference>
<dbReference type="RefSeq" id="WP_088592500.1">
    <property type="nucleotide sequence ID" value="NZ_CP022046.2"/>
</dbReference>
<keyword evidence="2" id="KW-0012">Acyltransferase</keyword>
<dbReference type="InterPro" id="IPR016181">
    <property type="entry name" value="Acyl_CoA_acyltransferase"/>
</dbReference>